<dbReference type="RefSeq" id="WP_310268445.1">
    <property type="nucleotide sequence ID" value="NZ_JAVDXU010000003.1"/>
</dbReference>
<evidence type="ECO:0008006" key="3">
    <source>
        <dbReference type="Google" id="ProtNLM"/>
    </source>
</evidence>
<dbReference type="EMBL" id="JAVDXU010000003">
    <property type="protein sequence ID" value="MDR7271357.1"/>
    <property type="molecule type" value="Genomic_DNA"/>
</dbReference>
<accession>A0ABU1YR74</accession>
<sequence>MTKTGIALLGALLAASVAWVVLRDGAANSGPSKPPQALTATSAAAAAPVAAAPRLLFAPEAVSSGVSRLPSAETATGFVEVCGHGRVSRAELERLDEQTPPTWMQAIDSRVAAERASLIKRLEAGPTRQRVAAALLNQDVQAAAGLVAATDDAAAYRLALQACRRDASYREGYAAQLAWLASPAASGIKMSGLREPGALPTACSALSVERLESLEPGSAVPWLMRLNDSLGRRDEAGTSQALYQLAQRPAAPSGGRLLSATLAEIIDGEPGPGESFVLSTAAAEDQMSKLDASFSMVGRACQVDALKDANRRQLCEQVVRLMPQRTRDILEARTLHALEERLGFAHSPQAMAKAESEALNKLMGEESMAWMTEPTCANFSRSGRQLLAISQQGEVGYLRNRLKAQAAPKPR</sequence>
<evidence type="ECO:0000313" key="2">
    <source>
        <dbReference type="Proteomes" id="UP001180453"/>
    </source>
</evidence>
<name>A0ABU1YR74_ROSSA</name>
<organism evidence="1 2">
    <name type="scientific">Roseateles saccharophilus</name>
    <name type="common">Pseudomonas saccharophila</name>
    <dbReference type="NCBI Taxonomy" id="304"/>
    <lineage>
        <taxon>Bacteria</taxon>
        <taxon>Pseudomonadati</taxon>
        <taxon>Pseudomonadota</taxon>
        <taxon>Betaproteobacteria</taxon>
        <taxon>Burkholderiales</taxon>
        <taxon>Sphaerotilaceae</taxon>
        <taxon>Roseateles</taxon>
    </lineage>
</organism>
<reference evidence="1 2" key="1">
    <citation type="submission" date="2023-07" db="EMBL/GenBank/DDBJ databases">
        <title>Sorghum-associated microbial communities from plants grown in Nebraska, USA.</title>
        <authorList>
            <person name="Schachtman D."/>
        </authorList>
    </citation>
    <scope>NUCLEOTIDE SEQUENCE [LARGE SCALE GENOMIC DNA]</scope>
    <source>
        <strain evidence="1 2">BE314</strain>
    </source>
</reference>
<keyword evidence="2" id="KW-1185">Reference proteome</keyword>
<evidence type="ECO:0000313" key="1">
    <source>
        <dbReference type="EMBL" id="MDR7271357.1"/>
    </source>
</evidence>
<protein>
    <recommendedName>
        <fullName evidence="3">Lysozyme inhibitor LprI N-terminal domain-containing protein</fullName>
    </recommendedName>
</protein>
<proteinExistence type="predicted"/>
<dbReference type="Proteomes" id="UP001180453">
    <property type="component" value="Unassembled WGS sequence"/>
</dbReference>
<comment type="caution">
    <text evidence="1">The sequence shown here is derived from an EMBL/GenBank/DDBJ whole genome shotgun (WGS) entry which is preliminary data.</text>
</comment>
<gene>
    <name evidence="1" type="ORF">J2X20_004025</name>
</gene>